<name>A0AAD7CEZ2_MYCRO</name>
<dbReference type="AlphaFoldDB" id="A0AAD7CEZ2"/>
<accession>A0AAD7CEZ2</accession>
<protein>
    <submittedName>
        <fullName evidence="2">Uncharacterized protein</fullName>
    </submittedName>
</protein>
<gene>
    <name evidence="2" type="ORF">B0H17DRAFT_1273626</name>
</gene>
<feature type="compositionally biased region" description="Basic and acidic residues" evidence="1">
    <location>
        <begin position="292"/>
        <end position="303"/>
    </location>
</feature>
<sequence length="303" mass="34279">MKVFSLGHIEFGINPAGKVRVAMFSIIWNTRSTLCRMSKDKMLAHLVIKERIVCILVQSISKRKCIAVLNTVIMNWFVTFGVLNADTNRTLLDDVLYPPLKKHPELRTWASGFPNSSLSLQLRLANLIPWVPEEDTTSVLDTLVFCRKYTHRCGPLSVTVDPYTLSAAIQELHACDLTQLNSSTCERYPGIHRLGPKSHKPVESAFNGDGPITTLYILRLFDMVFDWLSMGRFSTLAILVLHNSKLDFAPTECQLEGLLRCKTDWTRGTNTARRELEPRSAVSMPSIRGRPGTREAYWRGRGE</sequence>
<reference evidence="2" key="1">
    <citation type="submission" date="2023-03" db="EMBL/GenBank/DDBJ databases">
        <title>Massive genome expansion in bonnet fungi (Mycena s.s.) driven by repeated elements and novel gene families across ecological guilds.</title>
        <authorList>
            <consortium name="Lawrence Berkeley National Laboratory"/>
            <person name="Harder C.B."/>
            <person name="Miyauchi S."/>
            <person name="Viragh M."/>
            <person name="Kuo A."/>
            <person name="Thoen E."/>
            <person name="Andreopoulos B."/>
            <person name="Lu D."/>
            <person name="Skrede I."/>
            <person name="Drula E."/>
            <person name="Henrissat B."/>
            <person name="Morin E."/>
            <person name="Kohler A."/>
            <person name="Barry K."/>
            <person name="LaButti K."/>
            <person name="Morin E."/>
            <person name="Salamov A."/>
            <person name="Lipzen A."/>
            <person name="Mereny Z."/>
            <person name="Hegedus B."/>
            <person name="Baldrian P."/>
            <person name="Stursova M."/>
            <person name="Weitz H."/>
            <person name="Taylor A."/>
            <person name="Grigoriev I.V."/>
            <person name="Nagy L.G."/>
            <person name="Martin F."/>
            <person name="Kauserud H."/>
        </authorList>
    </citation>
    <scope>NUCLEOTIDE SEQUENCE</scope>
    <source>
        <strain evidence="2">CBHHK067</strain>
    </source>
</reference>
<evidence type="ECO:0000256" key="1">
    <source>
        <dbReference type="SAM" id="MobiDB-lite"/>
    </source>
</evidence>
<evidence type="ECO:0000313" key="2">
    <source>
        <dbReference type="EMBL" id="KAJ7645700.1"/>
    </source>
</evidence>
<feature type="region of interest" description="Disordered" evidence="1">
    <location>
        <begin position="277"/>
        <end position="303"/>
    </location>
</feature>
<dbReference type="EMBL" id="JARKIE010000397">
    <property type="protein sequence ID" value="KAJ7645700.1"/>
    <property type="molecule type" value="Genomic_DNA"/>
</dbReference>
<keyword evidence="3" id="KW-1185">Reference proteome</keyword>
<proteinExistence type="predicted"/>
<evidence type="ECO:0000313" key="3">
    <source>
        <dbReference type="Proteomes" id="UP001221757"/>
    </source>
</evidence>
<dbReference type="Proteomes" id="UP001221757">
    <property type="component" value="Unassembled WGS sequence"/>
</dbReference>
<organism evidence="2 3">
    <name type="scientific">Mycena rosella</name>
    <name type="common">Pink bonnet</name>
    <name type="synonym">Agaricus rosellus</name>
    <dbReference type="NCBI Taxonomy" id="1033263"/>
    <lineage>
        <taxon>Eukaryota</taxon>
        <taxon>Fungi</taxon>
        <taxon>Dikarya</taxon>
        <taxon>Basidiomycota</taxon>
        <taxon>Agaricomycotina</taxon>
        <taxon>Agaricomycetes</taxon>
        <taxon>Agaricomycetidae</taxon>
        <taxon>Agaricales</taxon>
        <taxon>Marasmiineae</taxon>
        <taxon>Mycenaceae</taxon>
        <taxon>Mycena</taxon>
    </lineage>
</organism>
<comment type="caution">
    <text evidence="2">The sequence shown here is derived from an EMBL/GenBank/DDBJ whole genome shotgun (WGS) entry which is preliminary data.</text>
</comment>